<keyword evidence="4" id="KW-1185">Reference proteome</keyword>
<dbReference type="Gene3D" id="3.40.50.1820">
    <property type="entry name" value="alpha/beta hydrolase"/>
    <property type="match status" value="1"/>
</dbReference>
<proteinExistence type="inferred from homology"/>
<comment type="similarity">
    <text evidence="1">Belongs to the 'GDXG' lipolytic enzyme family.</text>
</comment>
<dbReference type="OrthoDB" id="408631at2759"/>
<feature type="domain" description="Alpha/beta hydrolase fold-3" evidence="2">
    <location>
        <begin position="16"/>
        <end position="166"/>
    </location>
</feature>
<dbReference type="InterPro" id="IPR050466">
    <property type="entry name" value="Carboxylest/Gibb_receptor"/>
</dbReference>
<dbReference type="InterPro" id="IPR029058">
    <property type="entry name" value="AB_hydrolase_fold"/>
</dbReference>
<dbReference type="Pfam" id="PF07859">
    <property type="entry name" value="Abhydrolase_3"/>
    <property type="match status" value="1"/>
</dbReference>
<protein>
    <recommendedName>
        <fullName evidence="2">Alpha/beta hydrolase fold-3 domain-containing protein</fullName>
    </recommendedName>
</protein>
<name>A0A9J6ANT0_SOLCO</name>
<dbReference type="Proteomes" id="UP000824120">
    <property type="component" value="Chromosome 2"/>
</dbReference>
<evidence type="ECO:0000256" key="1">
    <source>
        <dbReference type="ARBA" id="ARBA00010515"/>
    </source>
</evidence>
<dbReference type="PANTHER" id="PTHR23024:SF546">
    <property type="entry name" value="CARBOXYLESTERASE 120-RELATED"/>
    <property type="match status" value="1"/>
</dbReference>
<dbReference type="SUPFAM" id="SSF53474">
    <property type="entry name" value="alpha/beta-Hydrolases"/>
    <property type="match status" value="1"/>
</dbReference>
<reference evidence="3 4" key="1">
    <citation type="submission" date="2020-09" db="EMBL/GenBank/DDBJ databases">
        <title>De no assembly of potato wild relative species, Solanum commersonii.</title>
        <authorList>
            <person name="Cho K."/>
        </authorList>
    </citation>
    <scope>NUCLEOTIDE SEQUENCE [LARGE SCALE GENOMIC DNA]</scope>
    <source>
        <strain evidence="3">LZ3.2</strain>
        <tissue evidence="3">Leaf</tissue>
    </source>
</reference>
<evidence type="ECO:0000313" key="3">
    <source>
        <dbReference type="EMBL" id="KAG5626277.1"/>
    </source>
</evidence>
<dbReference type="PANTHER" id="PTHR23024">
    <property type="entry name" value="ARYLACETAMIDE DEACETYLASE"/>
    <property type="match status" value="1"/>
</dbReference>
<evidence type="ECO:0000313" key="4">
    <source>
        <dbReference type="Proteomes" id="UP000824120"/>
    </source>
</evidence>
<organism evidence="3 4">
    <name type="scientific">Solanum commersonii</name>
    <name type="common">Commerson's wild potato</name>
    <name type="synonym">Commerson's nightshade</name>
    <dbReference type="NCBI Taxonomy" id="4109"/>
    <lineage>
        <taxon>Eukaryota</taxon>
        <taxon>Viridiplantae</taxon>
        <taxon>Streptophyta</taxon>
        <taxon>Embryophyta</taxon>
        <taxon>Tracheophyta</taxon>
        <taxon>Spermatophyta</taxon>
        <taxon>Magnoliopsida</taxon>
        <taxon>eudicotyledons</taxon>
        <taxon>Gunneridae</taxon>
        <taxon>Pentapetalae</taxon>
        <taxon>asterids</taxon>
        <taxon>lamiids</taxon>
        <taxon>Solanales</taxon>
        <taxon>Solanaceae</taxon>
        <taxon>Solanoideae</taxon>
        <taxon>Solaneae</taxon>
        <taxon>Solanum</taxon>
    </lineage>
</organism>
<dbReference type="EMBL" id="JACXVP010000002">
    <property type="protein sequence ID" value="KAG5626277.1"/>
    <property type="molecule type" value="Genomic_DNA"/>
</dbReference>
<sequence length="199" mass="22579">IKKNEKEENKIEEWWAAYDDCVKSLYWIKNTPNELLKKHADLSKCFLLGTSAGGNIAYHVGLRVAKVSACLKPLEIKGIKSELRLARDKILPLNVCDIMWELGLPIGSDRGHSYCNSMVEIRSNENLFDQLKIQGWKILVIDCDGDPLIDRQIEVSKMLKKKGVQVVDSFSEGGFPGCEFFDDMKLKDMALVVKEFVRA</sequence>
<evidence type="ECO:0000259" key="2">
    <source>
        <dbReference type="Pfam" id="PF07859"/>
    </source>
</evidence>
<feature type="non-terminal residue" evidence="3">
    <location>
        <position position="199"/>
    </location>
</feature>
<accession>A0A9J6ANT0</accession>
<dbReference type="AlphaFoldDB" id="A0A9J6ANT0"/>
<dbReference type="GO" id="GO:0016787">
    <property type="term" value="F:hydrolase activity"/>
    <property type="evidence" value="ECO:0007669"/>
    <property type="project" value="InterPro"/>
</dbReference>
<comment type="caution">
    <text evidence="3">The sequence shown here is derived from an EMBL/GenBank/DDBJ whole genome shotgun (WGS) entry which is preliminary data.</text>
</comment>
<dbReference type="InterPro" id="IPR013094">
    <property type="entry name" value="AB_hydrolase_3"/>
</dbReference>
<gene>
    <name evidence="3" type="ORF">H5410_011495</name>
</gene>